<dbReference type="Proteomes" id="UP000636800">
    <property type="component" value="Chromosome 5"/>
</dbReference>
<organism evidence="2 4">
    <name type="scientific">Vanilla planifolia</name>
    <name type="common">Vanilla</name>
    <dbReference type="NCBI Taxonomy" id="51239"/>
    <lineage>
        <taxon>Eukaryota</taxon>
        <taxon>Viridiplantae</taxon>
        <taxon>Streptophyta</taxon>
        <taxon>Embryophyta</taxon>
        <taxon>Tracheophyta</taxon>
        <taxon>Spermatophyta</taxon>
        <taxon>Magnoliopsida</taxon>
        <taxon>Liliopsida</taxon>
        <taxon>Asparagales</taxon>
        <taxon>Orchidaceae</taxon>
        <taxon>Vanilloideae</taxon>
        <taxon>Vanilleae</taxon>
        <taxon>Vanilla</taxon>
    </lineage>
</organism>
<protein>
    <recommendedName>
        <fullName evidence="6">Protein JASON</fullName>
    </recommendedName>
</protein>
<evidence type="ECO:0000256" key="1">
    <source>
        <dbReference type="SAM" id="MobiDB-lite"/>
    </source>
</evidence>
<dbReference type="OrthoDB" id="1932581at2759"/>
<name>A0A835V0F5_VANPL</name>
<dbReference type="EMBL" id="JADCNM010000005">
    <property type="protein sequence ID" value="KAG0483313.1"/>
    <property type="molecule type" value="Genomic_DNA"/>
</dbReference>
<dbReference type="InterPro" id="IPR039300">
    <property type="entry name" value="JASON"/>
</dbReference>
<feature type="region of interest" description="Disordered" evidence="1">
    <location>
        <begin position="163"/>
        <end position="223"/>
    </location>
</feature>
<comment type="caution">
    <text evidence="2">The sequence shown here is derived from an EMBL/GenBank/DDBJ whole genome shotgun (WGS) entry which is preliminary data.</text>
</comment>
<evidence type="ECO:0008006" key="6">
    <source>
        <dbReference type="Google" id="ProtNLM"/>
    </source>
</evidence>
<feature type="compositionally biased region" description="Basic and acidic residues" evidence="1">
    <location>
        <begin position="165"/>
        <end position="186"/>
    </location>
</feature>
<feature type="compositionally biased region" description="Polar residues" evidence="1">
    <location>
        <begin position="203"/>
        <end position="218"/>
    </location>
</feature>
<evidence type="ECO:0000313" key="5">
    <source>
        <dbReference type="Proteomes" id="UP000639772"/>
    </source>
</evidence>
<evidence type="ECO:0000313" key="2">
    <source>
        <dbReference type="EMBL" id="KAG0480847.1"/>
    </source>
</evidence>
<dbReference type="PANTHER" id="PTHR33318:SF7">
    <property type="entry name" value="PROTEIN JASON"/>
    <property type="match status" value="1"/>
</dbReference>
<dbReference type="GO" id="GO:0007142">
    <property type="term" value="P:male meiosis II"/>
    <property type="evidence" value="ECO:0007669"/>
    <property type="project" value="InterPro"/>
</dbReference>
<gene>
    <name evidence="3" type="ORF">HPP92_011397</name>
    <name evidence="2" type="ORF">HPP92_011705</name>
</gene>
<dbReference type="PANTHER" id="PTHR33318">
    <property type="entry name" value="ASPARTYL/GLUTAMYL-TRNA(ASN/GLN) AMIDOTRANSFERASE SUBUNIT"/>
    <property type="match status" value="1"/>
</dbReference>
<dbReference type="Proteomes" id="UP000639772">
    <property type="component" value="Unassembled WGS sequence"/>
</dbReference>
<evidence type="ECO:0000313" key="4">
    <source>
        <dbReference type="Proteomes" id="UP000636800"/>
    </source>
</evidence>
<dbReference type="AlphaFoldDB" id="A0A835V0F5"/>
<accession>A0A835V0F5</accession>
<evidence type="ECO:0000313" key="3">
    <source>
        <dbReference type="EMBL" id="KAG0483313.1"/>
    </source>
</evidence>
<dbReference type="EMBL" id="JADCNL010000005">
    <property type="protein sequence ID" value="KAG0480847.1"/>
    <property type="molecule type" value="Genomic_DNA"/>
</dbReference>
<keyword evidence="4" id="KW-1185">Reference proteome</keyword>
<reference evidence="4 5" key="1">
    <citation type="journal article" date="2020" name="Nat. Food">
        <title>A phased Vanilla planifolia genome enables genetic improvement of flavour and production.</title>
        <authorList>
            <person name="Hasing T."/>
            <person name="Tang H."/>
            <person name="Brym M."/>
            <person name="Khazi F."/>
            <person name="Huang T."/>
            <person name="Chambers A.H."/>
        </authorList>
    </citation>
    <scope>NUCLEOTIDE SEQUENCE [LARGE SCALE GENOMIC DNA]</scope>
    <source>
        <tissue evidence="2">Leaf</tissue>
    </source>
</reference>
<proteinExistence type="predicted"/>
<sequence>MSEEEDAKNKKNSFSKEREDYVQRGELLIISPGDRAQMGCFLGCLRNKDDGKRRCQFFSKSLSWMKKDLWVPMNRYASVASSNEKSRPSEKMEREIFQGSFTGDEGVLRDLRQEAKLLKDCGAILGTPVEIRKASEQHSVFSDEFCKKLNWDQQQDFCSELPSRVPERIPSQEEPKSFQHEHDDKSSNIVAFEENKHSGSKAGLNSSALEVSPPQNENQKQHLGFESPYPTPLFLVDGMQTPGTLYPSKVENSRIGKIRTQFAFPVPELSKSSFKLKAVCEDSELIHSDVLTERHMSTNTIEDRKSTQEMPILSKKEISWWLKAQSAKDETKMTIDVGNQPPKSDCSPNLDKQITGAASAFWNEEELCGALPKQWDGNGIPNTTTKYKEDQKVNWHTTPFEARLEKALFGEKGYSHRKID</sequence>